<dbReference type="PANTHER" id="PTHR30346:SF0">
    <property type="entry name" value="HCA OPERON TRANSCRIPTIONAL ACTIVATOR HCAR"/>
    <property type="match status" value="1"/>
</dbReference>
<reference evidence="7 8" key="1">
    <citation type="journal article" date="2014" name="Genome Announc.">
        <title>Draft Genome Sequence of the Haloacid-Degrading Burkholderia caribensis Strain MBA4.</title>
        <authorList>
            <person name="Pan Y."/>
            <person name="Kong K.F."/>
            <person name="Tsang J.S."/>
        </authorList>
    </citation>
    <scope>NUCLEOTIDE SEQUENCE [LARGE SCALE GENOMIC DNA]</scope>
    <source>
        <strain evidence="7 8">MBA4</strain>
    </source>
</reference>
<dbReference type="InterPro" id="IPR036388">
    <property type="entry name" value="WH-like_DNA-bd_sf"/>
</dbReference>
<accession>A0A0P0RCV3</accession>
<sequence>MRVSLRLLRYFTAAAETGSTTAAAKLLNVSQPSISVAIRELEALFDDTLFTRESGAKMTLTRFGVRKLAEAHQLLNAAASFEADDSGDAAAGEVQIGVFSTIAPVYLPELLRIARARFPDLSIRFIEGDLMQLEDALRSSRIELALMYDVGLPADIERECLAELRPYALVPAESKLAKKAGRLSLHDLAKEPLILIDLPHSREFLMAPFWQCGLAPEVRYRATSLALVRGMVANGLGVSLLITQGDQTLAAGAIERPIREETIRQPLVIARPARASRTKASELVAQCMRDAVNTALAKRAGQASKAASKAASSRRRAPSLT</sequence>
<dbReference type="InterPro" id="IPR000847">
    <property type="entry name" value="LysR_HTH_N"/>
</dbReference>
<dbReference type="Proteomes" id="UP000019146">
    <property type="component" value="Chromosome 1"/>
</dbReference>
<dbReference type="InterPro" id="IPR005119">
    <property type="entry name" value="LysR_subst-bd"/>
</dbReference>
<dbReference type="GO" id="GO:0003677">
    <property type="term" value="F:DNA binding"/>
    <property type="evidence" value="ECO:0007669"/>
    <property type="project" value="UniProtKB-KW"/>
</dbReference>
<evidence type="ECO:0000256" key="2">
    <source>
        <dbReference type="ARBA" id="ARBA00023015"/>
    </source>
</evidence>
<dbReference type="PANTHER" id="PTHR30346">
    <property type="entry name" value="TRANSCRIPTIONAL DUAL REGULATOR HCAR-RELATED"/>
    <property type="match status" value="1"/>
</dbReference>
<dbReference type="EMBL" id="CP012746">
    <property type="protein sequence ID" value="ALL66104.1"/>
    <property type="molecule type" value="Genomic_DNA"/>
</dbReference>
<keyword evidence="2" id="KW-0805">Transcription regulation</keyword>
<evidence type="ECO:0000256" key="1">
    <source>
        <dbReference type="ARBA" id="ARBA00009437"/>
    </source>
</evidence>
<feature type="compositionally biased region" description="Low complexity" evidence="5">
    <location>
        <begin position="299"/>
        <end position="311"/>
    </location>
</feature>
<dbReference type="SUPFAM" id="SSF46785">
    <property type="entry name" value="Winged helix' DNA-binding domain"/>
    <property type="match status" value="1"/>
</dbReference>
<dbReference type="Pfam" id="PF03466">
    <property type="entry name" value="LysR_substrate"/>
    <property type="match status" value="1"/>
</dbReference>
<dbReference type="Gene3D" id="3.40.190.10">
    <property type="entry name" value="Periplasmic binding protein-like II"/>
    <property type="match status" value="2"/>
</dbReference>
<dbReference type="KEGG" id="bcai:K788_0003312"/>
<feature type="region of interest" description="Disordered" evidence="5">
    <location>
        <begin position="299"/>
        <end position="321"/>
    </location>
</feature>
<comment type="similarity">
    <text evidence="1">Belongs to the LysR transcriptional regulatory family.</text>
</comment>
<dbReference type="AlphaFoldDB" id="A0A0P0RCV3"/>
<evidence type="ECO:0000313" key="8">
    <source>
        <dbReference type="Proteomes" id="UP000019146"/>
    </source>
</evidence>
<dbReference type="PROSITE" id="PS50931">
    <property type="entry name" value="HTH_LYSR"/>
    <property type="match status" value="1"/>
</dbReference>
<evidence type="ECO:0000256" key="3">
    <source>
        <dbReference type="ARBA" id="ARBA00023125"/>
    </source>
</evidence>
<keyword evidence="4" id="KW-0804">Transcription</keyword>
<evidence type="ECO:0000313" key="7">
    <source>
        <dbReference type="EMBL" id="ALL66104.1"/>
    </source>
</evidence>
<name>A0A0P0RCV3_9BURK</name>
<feature type="domain" description="HTH lysR-type" evidence="6">
    <location>
        <begin position="3"/>
        <end position="61"/>
    </location>
</feature>
<feature type="compositionally biased region" description="Basic residues" evidence="5">
    <location>
        <begin position="312"/>
        <end position="321"/>
    </location>
</feature>
<protein>
    <submittedName>
        <fullName evidence="7">LysR family transcriptional regulator</fullName>
    </submittedName>
</protein>
<dbReference type="GO" id="GO:0003700">
    <property type="term" value="F:DNA-binding transcription factor activity"/>
    <property type="evidence" value="ECO:0007669"/>
    <property type="project" value="InterPro"/>
</dbReference>
<evidence type="ECO:0000256" key="4">
    <source>
        <dbReference type="ARBA" id="ARBA00023163"/>
    </source>
</evidence>
<proteinExistence type="inferred from homology"/>
<dbReference type="Gene3D" id="1.10.10.10">
    <property type="entry name" value="Winged helix-like DNA-binding domain superfamily/Winged helix DNA-binding domain"/>
    <property type="match status" value="1"/>
</dbReference>
<dbReference type="GO" id="GO:0032993">
    <property type="term" value="C:protein-DNA complex"/>
    <property type="evidence" value="ECO:0007669"/>
    <property type="project" value="TreeGrafter"/>
</dbReference>
<keyword evidence="3" id="KW-0238">DNA-binding</keyword>
<dbReference type="InterPro" id="IPR036390">
    <property type="entry name" value="WH_DNA-bd_sf"/>
</dbReference>
<dbReference type="SUPFAM" id="SSF53850">
    <property type="entry name" value="Periplasmic binding protein-like II"/>
    <property type="match status" value="1"/>
</dbReference>
<dbReference type="Pfam" id="PF00126">
    <property type="entry name" value="HTH_1"/>
    <property type="match status" value="1"/>
</dbReference>
<dbReference type="RefSeq" id="WP_035989917.1">
    <property type="nucleotide sequence ID" value="NZ_CP012746.1"/>
</dbReference>
<dbReference type="CDD" id="cd08412">
    <property type="entry name" value="PBP2_PAO1_like"/>
    <property type="match status" value="1"/>
</dbReference>
<evidence type="ECO:0000259" key="6">
    <source>
        <dbReference type="PROSITE" id="PS50931"/>
    </source>
</evidence>
<gene>
    <name evidence="7" type="ORF">K788_0003312</name>
</gene>
<evidence type="ECO:0000256" key="5">
    <source>
        <dbReference type="SAM" id="MobiDB-lite"/>
    </source>
</evidence>
<dbReference type="GeneID" id="69970106"/>
<dbReference type="PRINTS" id="PR00039">
    <property type="entry name" value="HTHLYSR"/>
</dbReference>
<organism evidence="7 8">
    <name type="scientific">Paraburkholderia caribensis MBA4</name>
    <dbReference type="NCBI Taxonomy" id="1323664"/>
    <lineage>
        <taxon>Bacteria</taxon>
        <taxon>Pseudomonadati</taxon>
        <taxon>Pseudomonadota</taxon>
        <taxon>Betaproteobacteria</taxon>
        <taxon>Burkholderiales</taxon>
        <taxon>Burkholderiaceae</taxon>
        <taxon>Paraburkholderia</taxon>
    </lineage>
</organism>